<dbReference type="VEuPathDB" id="FungiDB:BD410DRAFT_808568"/>
<dbReference type="AlphaFoldDB" id="A0A4Y7PLJ9"/>
<dbReference type="EMBL" id="ML170259">
    <property type="protein sequence ID" value="TDL15861.1"/>
    <property type="molecule type" value="Genomic_DNA"/>
</dbReference>
<evidence type="ECO:0000313" key="1">
    <source>
        <dbReference type="EMBL" id="TDL15861.1"/>
    </source>
</evidence>
<name>A0A4Y7PLJ9_9AGAM</name>
<gene>
    <name evidence="1" type="ORF">BD410DRAFT_808568</name>
</gene>
<organism evidence="1 2">
    <name type="scientific">Rickenella mellea</name>
    <dbReference type="NCBI Taxonomy" id="50990"/>
    <lineage>
        <taxon>Eukaryota</taxon>
        <taxon>Fungi</taxon>
        <taxon>Dikarya</taxon>
        <taxon>Basidiomycota</taxon>
        <taxon>Agaricomycotina</taxon>
        <taxon>Agaricomycetes</taxon>
        <taxon>Hymenochaetales</taxon>
        <taxon>Rickenellaceae</taxon>
        <taxon>Rickenella</taxon>
    </lineage>
</organism>
<proteinExistence type="predicted"/>
<protein>
    <submittedName>
        <fullName evidence="1">Uncharacterized protein</fullName>
    </submittedName>
</protein>
<dbReference type="Proteomes" id="UP000294933">
    <property type="component" value="Unassembled WGS sequence"/>
</dbReference>
<keyword evidence="2" id="KW-1185">Reference proteome</keyword>
<evidence type="ECO:0000313" key="2">
    <source>
        <dbReference type="Proteomes" id="UP000294933"/>
    </source>
</evidence>
<sequence>MPGHWTDVHGIGNADTRVNIMGIAALLTTKHRSAIIRRTRQRLQETRNIHRRSNDFLDSAKLLSTFSLRFRGGPRSETFLSALPQIHDFTSTTPLLTSSLYQLVAAAISPLTAPSTQIGLGTLKQRPPTSQISFSLKGTAVFAIPAHGYAIVFTDDMLKTVSRIRLVREYLLI</sequence>
<accession>A0A4Y7PLJ9</accession>
<reference evidence="1 2" key="1">
    <citation type="submission" date="2018-06" db="EMBL/GenBank/DDBJ databases">
        <title>A transcriptomic atlas of mushroom development highlights an independent origin of complex multicellularity.</title>
        <authorList>
            <consortium name="DOE Joint Genome Institute"/>
            <person name="Krizsan K."/>
            <person name="Almasi E."/>
            <person name="Merenyi Z."/>
            <person name="Sahu N."/>
            <person name="Viragh M."/>
            <person name="Koszo T."/>
            <person name="Mondo S."/>
            <person name="Kiss B."/>
            <person name="Balint B."/>
            <person name="Kues U."/>
            <person name="Barry K."/>
            <person name="Hegedus J.C."/>
            <person name="Henrissat B."/>
            <person name="Johnson J."/>
            <person name="Lipzen A."/>
            <person name="Ohm R."/>
            <person name="Nagy I."/>
            <person name="Pangilinan J."/>
            <person name="Yan J."/>
            <person name="Xiong Y."/>
            <person name="Grigoriev I.V."/>
            <person name="Hibbett D.S."/>
            <person name="Nagy L.G."/>
        </authorList>
    </citation>
    <scope>NUCLEOTIDE SEQUENCE [LARGE SCALE GENOMIC DNA]</scope>
    <source>
        <strain evidence="1 2">SZMC22713</strain>
    </source>
</reference>